<protein>
    <recommendedName>
        <fullName evidence="4">Secreted protein</fullName>
    </recommendedName>
</protein>
<accession>A0A2P4QDK9</accession>
<dbReference type="EMBL" id="AUPC02000057">
    <property type="protein sequence ID" value="POG75720.1"/>
    <property type="molecule type" value="Genomic_DNA"/>
</dbReference>
<keyword evidence="3" id="KW-1185">Reference proteome</keyword>
<evidence type="ECO:0008006" key="4">
    <source>
        <dbReference type="Google" id="ProtNLM"/>
    </source>
</evidence>
<evidence type="ECO:0000313" key="2">
    <source>
        <dbReference type="EMBL" id="POG75720.1"/>
    </source>
</evidence>
<keyword evidence="1" id="KW-0732">Signal</keyword>
<dbReference type="Proteomes" id="UP000018888">
    <property type="component" value="Unassembled WGS sequence"/>
</dbReference>
<organism evidence="2 3">
    <name type="scientific">Rhizophagus irregularis (strain DAOM 181602 / DAOM 197198 / MUCL 43194)</name>
    <name type="common">Arbuscular mycorrhizal fungus</name>
    <name type="synonym">Glomus intraradices</name>
    <dbReference type="NCBI Taxonomy" id="747089"/>
    <lineage>
        <taxon>Eukaryota</taxon>
        <taxon>Fungi</taxon>
        <taxon>Fungi incertae sedis</taxon>
        <taxon>Mucoromycota</taxon>
        <taxon>Glomeromycotina</taxon>
        <taxon>Glomeromycetes</taxon>
        <taxon>Glomerales</taxon>
        <taxon>Glomeraceae</taxon>
        <taxon>Rhizophagus</taxon>
    </lineage>
</organism>
<feature type="chain" id="PRO_5015136673" description="Secreted protein" evidence="1">
    <location>
        <begin position="23"/>
        <end position="80"/>
    </location>
</feature>
<dbReference type="AlphaFoldDB" id="A0A2P4QDK9"/>
<comment type="caution">
    <text evidence="2">The sequence shown here is derived from an EMBL/GenBank/DDBJ whole genome shotgun (WGS) entry which is preliminary data.</text>
</comment>
<reference evidence="2 3" key="1">
    <citation type="journal article" date="2013" name="Proc. Natl. Acad. Sci. U.S.A.">
        <title>Genome of an arbuscular mycorrhizal fungus provides insight into the oldest plant symbiosis.</title>
        <authorList>
            <person name="Tisserant E."/>
            <person name="Malbreil M."/>
            <person name="Kuo A."/>
            <person name="Kohler A."/>
            <person name="Symeonidi A."/>
            <person name="Balestrini R."/>
            <person name="Charron P."/>
            <person name="Duensing N."/>
            <person name="Frei Dit Frey N."/>
            <person name="Gianinazzi-Pearson V."/>
            <person name="Gilbert L.B."/>
            <person name="Handa Y."/>
            <person name="Herr J.R."/>
            <person name="Hijri M."/>
            <person name="Koul R."/>
            <person name="Kawaguchi M."/>
            <person name="Krajinski F."/>
            <person name="Lammers P.J."/>
            <person name="Masclaux F.G."/>
            <person name="Murat C."/>
            <person name="Morin E."/>
            <person name="Ndikumana S."/>
            <person name="Pagni M."/>
            <person name="Petitpierre D."/>
            <person name="Requena N."/>
            <person name="Rosikiewicz P."/>
            <person name="Riley R."/>
            <person name="Saito K."/>
            <person name="San Clemente H."/>
            <person name="Shapiro H."/>
            <person name="van Tuinen D."/>
            <person name="Becard G."/>
            <person name="Bonfante P."/>
            <person name="Paszkowski U."/>
            <person name="Shachar-Hill Y.Y."/>
            <person name="Tuskan G.A."/>
            <person name="Young P.W."/>
            <person name="Sanders I.R."/>
            <person name="Henrissat B."/>
            <person name="Rensing S.A."/>
            <person name="Grigoriev I.V."/>
            <person name="Corradi N."/>
            <person name="Roux C."/>
            <person name="Martin F."/>
        </authorList>
    </citation>
    <scope>NUCLEOTIDE SEQUENCE [LARGE SCALE GENOMIC DNA]</scope>
    <source>
        <strain evidence="2 3">DAOM 197198</strain>
    </source>
</reference>
<reference evidence="2 3" key="2">
    <citation type="journal article" date="2018" name="New Phytol.">
        <title>High intraspecific genome diversity in the model arbuscular mycorrhizal symbiont Rhizophagus irregularis.</title>
        <authorList>
            <person name="Chen E.C.H."/>
            <person name="Morin E."/>
            <person name="Beaudet D."/>
            <person name="Noel J."/>
            <person name="Yildirir G."/>
            <person name="Ndikumana S."/>
            <person name="Charron P."/>
            <person name="St-Onge C."/>
            <person name="Giorgi J."/>
            <person name="Kruger M."/>
            <person name="Marton T."/>
            <person name="Ropars J."/>
            <person name="Grigoriev I.V."/>
            <person name="Hainaut M."/>
            <person name="Henrissat B."/>
            <person name="Roux C."/>
            <person name="Martin F."/>
            <person name="Corradi N."/>
        </authorList>
    </citation>
    <scope>NUCLEOTIDE SEQUENCE [LARGE SCALE GENOMIC DNA]</scope>
    <source>
        <strain evidence="2 3">DAOM 197198</strain>
    </source>
</reference>
<proteinExistence type="predicted"/>
<feature type="signal peptide" evidence="1">
    <location>
        <begin position="1"/>
        <end position="22"/>
    </location>
</feature>
<gene>
    <name evidence="2" type="ORF">GLOIN_2v1561666</name>
</gene>
<name>A0A2P4QDK9_RHIID</name>
<evidence type="ECO:0000256" key="1">
    <source>
        <dbReference type="SAM" id="SignalP"/>
    </source>
</evidence>
<sequence>MLCLCYVYVMFMLCVMSWSCHGHVHKIMDSTNNQLLLYWSKSHENGPIIENRLIHMIMVQSFKFVRPYNLSFLIAFIIYF</sequence>
<evidence type="ECO:0000313" key="3">
    <source>
        <dbReference type="Proteomes" id="UP000018888"/>
    </source>
</evidence>